<protein>
    <submittedName>
        <fullName evidence="3">Uncharacterized protein</fullName>
    </submittedName>
</protein>
<keyword evidence="4" id="KW-1185">Reference proteome</keyword>
<evidence type="ECO:0000313" key="3">
    <source>
        <dbReference type="EMBL" id="MBG9987110.1"/>
    </source>
</evidence>
<sequence>MKKISVFLVALCVLIGSQPISILAEEQVVESNWSSILKELEPSDKTTEELLREAPDYSGEPTFNPQLQAFIDKLKENSNAETVQNIYSHTFVFERMTPDLTSEEIEALNSVRELCFFIQTNNEGIEGKTQSNWVEMIESSDHLASSDPDFYELISQVALNNGMALEAYVYNNFIQEGPIITMTVNQYLEKAVPFAEYQYNLETQEVTQTNRPDIALTPYNFSILYGIEVENNYPYQAIPSSFEIPVLRNSPQNQNTPSADEESDLADEEDDFTPEKAFKAIMDKEGYNPEDIKMEMNEYIETEDSYLIVLSSVSLKKNGGSGTVAKYMVDRELNVTMQ</sequence>
<gene>
    <name evidence="3" type="ORF">HZY91_09540</name>
</gene>
<comment type="caution">
    <text evidence="3">The sequence shown here is derived from an EMBL/GenBank/DDBJ whole genome shotgun (WGS) entry which is preliminary data.</text>
</comment>
<name>A0ABS0LSG9_9LACT</name>
<organism evidence="3 4">
    <name type="scientific">Facklamia lactis</name>
    <dbReference type="NCBI Taxonomy" id="2749967"/>
    <lineage>
        <taxon>Bacteria</taxon>
        <taxon>Bacillati</taxon>
        <taxon>Bacillota</taxon>
        <taxon>Bacilli</taxon>
        <taxon>Lactobacillales</taxon>
        <taxon>Aerococcaceae</taxon>
        <taxon>Facklamia</taxon>
    </lineage>
</organism>
<proteinExistence type="predicted"/>
<dbReference type="Proteomes" id="UP000721415">
    <property type="component" value="Unassembled WGS sequence"/>
</dbReference>
<feature type="compositionally biased region" description="Acidic residues" evidence="1">
    <location>
        <begin position="259"/>
        <end position="270"/>
    </location>
</feature>
<feature type="signal peptide" evidence="2">
    <location>
        <begin position="1"/>
        <end position="24"/>
    </location>
</feature>
<accession>A0ABS0LSG9</accession>
<evidence type="ECO:0000313" key="4">
    <source>
        <dbReference type="Proteomes" id="UP000721415"/>
    </source>
</evidence>
<evidence type="ECO:0000256" key="2">
    <source>
        <dbReference type="SAM" id="SignalP"/>
    </source>
</evidence>
<dbReference type="EMBL" id="JACBXQ010000006">
    <property type="protein sequence ID" value="MBG9987110.1"/>
    <property type="molecule type" value="Genomic_DNA"/>
</dbReference>
<reference evidence="3 4" key="1">
    <citation type="submission" date="2020-07" db="EMBL/GenBank/DDBJ databases">
        <title>Facklamia lactis sp. nov., isolated from raw milk.</title>
        <authorList>
            <person name="Doll E.V."/>
            <person name="Huptas C."/>
            <person name="Staib L."/>
            <person name="Wenning M."/>
            <person name="Scherer S."/>
        </authorList>
    </citation>
    <scope>NUCLEOTIDE SEQUENCE [LARGE SCALE GENOMIC DNA]</scope>
    <source>
        <strain evidence="3 4">DSM 111018</strain>
    </source>
</reference>
<keyword evidence="2" id="KW-0732">Signal</keyword>
<dbReference type="RefSeq" id="WP_197116032.1">
    <property type="nucleotide sequence ID" value="NZ_JACBXQ010000006.1"/>
</dbReference>
<evidence type="ECO:0000256" key="1">
    <source>
        <dbReference type="SAM" id="MobiDB-lite"/>
    </source>
</evidence>
<feature type="region of interest" description="Disordered" evidence="1">
    <location>
        <begin position="248"/>
        <end position="270"/>
    </location>
</feature>
<feature type="chain" id="PRO_5046856614" evidence="2">
    <location>
        <begin position="25"/>
        <end position="338"/>
    </location>
</feature>